<keyword evidence="1" id="KW-0812">Transmembrane</keyword>
<dbReference type="InterPro" id="IPR045275">
    <property type="entry name" value="MscS_archaea/bacteria_type"/>
</dbReference>
<organism evidence="3 4">
    <name type="scientific">Sphingomonas arvum</name>
    <dbReference type="NCBI Taxonomy" id="2992113"/>
    <lineage>
        <taxon>Bacteria</taxon>
        <taxon>Pseudomonadati</taxon>
        <taxon>Pseudomonadota</taxon>
        <taxon>Alphaproteobacteria</taxon>
        <taxon>Sphingomonadales</taxon>
        <taxon>Sphingomonadaceae</taxon>
        <taxon>Sphingomonas</taxon>
    </lineage>
</organism>
<dbReference type="Proteomes" id="UP001526246">
    <property type="component" value="Unassembled WGS sequence"/>
</dbReference>
<feature type="transmembrane region" description="Helical" evidence="1">
    <location>
        <begin position="273"/>
        <end position="294"/>
    </location>
</feature>
<comment type="caution">
    <text evidence="3">The sequence shown here is derived from an EMBL/GenBank/DDBJ whole genome shotgun (WGS) entry which is preliminary data.</text>
</comment>
<keyword evidence="1" id="KW-0406">Ion transport</keyword>
<comment type="subunit">
    <text evidence="1">Homoheptamer.</text>
</comment>
<keyword evidence="1" id="KW-0813">Transport</keyword>
<dbReference type="Gene3D" id="1.10.287.1260">
    <property type="match status" value="1"/>
</dbReference>
<accession>A0ABT3JC53</accession>
<protein>
    <recommendedName>
        <fullName evidence="1">Small-conductance mechanosensitive channel</fullName>
    </recommendedName>
</protein>
<evidence type="ECO:0000313" key="4">
    <source>
        <dbReference type="Proteomes" id="UP001526246"/>
    </source>
</evidence>
<dbReference type="InterPro" id="IPR008910">
    <property type="entry name" value="MSC_TM_helix"/>
</dbReference>
<dbReference type="RefSeq" id="WP_264880509.1">
    <property type="nucleotide sequence ID" value="NZ_JAPDOB010000001.1"/>
</dbReference>
<evidence type="ECO:0000256" key="1">
    <source>
        <dbReference type="RuleBase" id="RU369025"/>
    </source>
</evidence>
<name>A0ABT3JC53_9SPHN</name>
<keyword evidence="1" id="KW-0407">Ion channel</keyword>
<keyword evidence="1" id="KW-0997">Cell inner membrane</keyword>
<dbReference type="SUPFAM" id="SSF82861">
    <property type="entry name" value="Mechanosensitive channel protein MscS (YggB), transmembrane region"/>
    <property type="match status" value="1"/>
</dbReference>
<evidence type="ECO:0000313" key="3">
    <source>
        <dbReference type="EMBL" id="MCW3796644.1"/>
    </source>
</evidence>
<feature type="transmembrane region" description="Helical" evidence="1">
    <location>
        <begin position="370"/>
        <end position="392"/>
    </location>
</feature>
<keyword evidence="1" id="KW-1003">Cell membrane</keyword>
<reference evidence="3 4" key="1">
    <citation type="submission" date="2022-10" db="EMBL/GenBank/DDBJ databases">
        <title>Sphingomonas sp.</title>
        <authorList>
            <person name="Jin C."/>
        </authorList>
    </citation>
    <scope>NUCLEOTIDE SEQUENCE [LARGE SCALE GENOMIC DNA]</scope>
    <source>
        <strain evidence="3 4">BN140010</strain>
    </source>
</reference>
<feature type="transmembrane region" description="Helical" evidence="1">
    <location>
        <begin position="221"/>
        <end position="241"/>
    </location>
</feature>
<feature type="transmembrane region" description="Helical" evidence="1">
    <location>
        <begin position="14"/>
        <end position="35"/>
    </location>
</feature>
<dbReference type="Pfam" id="PF05552">
    <property type="entry name" value="MS_channel_1st_1"/>
    <property type="match status" value="3"/>
</dbReference>
<comment type="subcellular location">
    <subcellularLocation>
        <location evidence="1">Cell inner membrane</location>
        <topology evidence="1">Multi-pass membrane protein</topology>
    </subcellularLocation>
</comment>
<dbReference type="NCBIfam" id="NF033912">
    <property type="entry name" value="msc"/>
    <property type="match status" value="1"/>
</dbReference>
<keyword evidence="1" id="KW-0472">Membrane</keyword>
<feature type="transmembrane region" description="Helical" evidence="1">
    <location>
        <begin position="180"/>
        <end position="201"/>
    </location>
</feature>
<dbReference type="InterPro" id="IPR011014">
    <property type="entry name" value="MscS_channel_TM-2"/>
</dbReference>
<feature type="region of interest" description="Disordered" evidence="2">
    <location>
        <begin position="408"/>
        <end position="439"/>
    </location>
</feature>
<evidence type="ECO:0000256" key="2">
    <source>
        <dbReference type="SAM" id="MobiDB-lite"/>
    </source>
</evidence>
<feature type="transmembrane region" description="Helical" evidence="1">
    <location>
        <begin position="107"/>
        <end position="128"/>
    </location>
</feature>
<keyword evidence="1" id="KW-1133">Transmembrane helix</keyword>
<feature type="compositionally biased region" description="Basic and acidic residues" evidence="2">
    <location>
        <begin position="425"/>
        <end position="439"/>
    </location>
</feature>
<feature type="transmembrane region" description="Helical" evidence="1">
    <location>
        <begin position="347"/>
        <end position="364"/>
    </location>
</feature>
<dbReference type="EMBL" id="JAPDOB010000001">
    <property type="protein sequence ID" value="MCW3796644.1"/>
    <property type="molecule type" value="Genomic_DNA"/>
</dbReference>
<feature type="transmembrane region" description="Helical" evidence="1">
    <location>
        <begin position="74"/>
        <end position="95"/>
    </location>
</feature>
<feature type="transmembrane region" description="Helical" evidence="1">
    <location>
        <begin position="314"/>
        <end position="335"/>
    </location>
</feature>
<proteinExistence type="inferred from homology"/>
<gene>
    <name evidence="3" type="ORF">OMW55_02315</name>
</gene>
<sequence length="439" mass="46151">MYQTPTGDYFRDQLVLWGPRILIAILILAVTWLVARAVHWALSRAVARTPALQKHTPGDQHETVGHQLGTIAKLIIWLVGIMAALQYLGVGEILQPINQLTSDIFHFLPRLLGAGLIFFVGLIIARIVQRLAETTLSALNADRWLARAGLGDHPSTVAADPRSAPPGATPGAPRATVAKAAGILLFAFVIIPASIAALQVLGIESISGPATNMLNEIAAAIPRILTAALWLGIALVAARFLKTIIESILPPTGFDDAVRSTGILPATSTPSRIVANIAFVAIMLAAAIEAARQLGGDTVAIFLIQVTELGSKVIFGTLIIVAGIFLARIIAGLVGSGTGEGGYAQTIVRYAIIALFTAIGLTFMGLADQIVILAFGLILGSAAVATALAFGLGGRDAAARFLERYADQAADKAPKPRRAPPRLEGTTERRDDGRQPPLV</sequence>
<comment type="function">
    <text evidence="1">Mechanosensitive channel that participates in the regulation of osmotic pressure changes within the cell, opening in response to stretch forces in the membrane lipid bilayer, without the need for other proteins. Contributes to normal resistance to hypoosmotic shock. Forms an ion channel of 1.0 nanosiemens conductance with a slight preference for anions.</text>
</comment>
<keyword evidence="4" id="KW-1185">Reference proteome</keyword>
<comment type="caution">
    <text evidence="1">Lacks conserved residue(s) required for the propagation of feature annotation.</text>
</comment>
<dbReference type="PANTHER" id="PTHR30221">
    <property type="entry name" value="SMALL-CONDUCTANCE MECHANOSENSITIVE CHANNEL"/>
    <property type="match status" value="1"/>
</dbReference>
<dbReference type="PANTHER" id="PTHR30221:SF1">
    <property type="entry name" value="SMALL-CONDUCTANCE MECHANOSENSITIVE CHANNEL"/>
    <property type="match status" value="1"/>
</dbReference>
<comment type="similarity">
    <text evidence="1">Belongs to the MscS (TC 1.A.23) family.</text>
</comment>